<comment type="function">
    <text evidence="8">Catalyzes a trans-dehydration via an enolate intermediate.</text>
</comment>
<keyword evidence="13" id="KW-1185">Reference proteome</keyword>
<dbReference type="SUPFAM" id="SSF52304">
    <property type="entry name" value="Type II 3-dehydroquinate dehydratase"/>
    <property type="match status" value="1"/>
</dbReference>
<comment type="pathway">
    <text evidence="2 8">Metabolic intermediate biosynthesis; chorismate biosynthesis; chorismate from D-erythrose 4-phosphate and phosphoenolpyruvate: step 3/7.</text>
</comment>
<dbReference type="EMBL" id="FNQV01000007">
    <property type="protein sequence ID" value="SEA30526.1"/>
    <property type="molecule type" value="Genomic_DNA"/>
</dbReference>
<proteinExistence type="inferred from homology"/>
<accession>A0A1H4A3H7</accession>
<dbReference type="InterPro" id="IPR018509">
    <property type="entry name" value="DHquinase_II_CS"/>
</dbReference>
<protein>
    <recommendedName>
        <fullName evidence="5 8">3-dehydroquinate dehydratase</fullName>
        <shortName evidence="8">3-dehydroquinase</shortName>
        <ecNumber evidence="5 8">4.2.1.10</ecNumber>
    </recommendedName>
    <alternativeName>
        <fullName evidence="8">Type II DHQase</fullName>
    </alternativeName>
</protein>
<dbReference type="PANTHER" id="PTHR21272:SF3">
    <property type="entry name" value="CATABOLIC 3-DEHYDROQUINASE"/>
    <property type="match status" value="1"/>
</dbReference>
<dbReference type="PIRSF" id="PIRSF001399">
    <property type="entry name" value="DHquinase_II"/>
    <property type="match status" value="1"/>
</dbReference>
<dbReference type="NCBIfam" id="NF003805">
    <property type="entry name" value="PRK05395.1-2"/>
    <property type="match status" value="1"/>
</dbReference>
<feature type="binding site" evidence="8 10">
    <location>
        <position position="71"/>
    </location>
    <ligand>
        <name>substrate</name>
    </ligand>
</feature>
<feature type="binding site" evidence="8 10">
    <location>
        <position position="84"/>
    </location>
    <ligand>
        <name>substrate</name>
    </ligand>
</feature>
<dbReference type="InterPro" id="IPR001874">
    <property type="entry name" value="DHquinase_II"/>
</dbReference>
<evidence type="ECO:0000256" key="7">
    <source>
        <dbReference type="ARBA" id="ARBA00023239"/>
    </source>
</evidence>
<dbReference type="Gene3D" id="3.40.50.9100">
    <property type="entry name" value="Dehydroquinase, class II"/>
    <property type="match status" value="1"/>
</dbReference>
<comment type="catalytic activity">
    <reaction evidence="1 8">
        <text>3-dehydroquinate = 3-dehydroshikimate + H2O</text>
        <dbReference type="Rhea" id="RHEA:21096"/>
        <dbReference type="ChEBI" id="CHEBI:15377"/>
        <dbReference type="ChEBI" id="CHEBI:16630"/>
        <dbReference type="ChEBI" id="CHEBI:32364"/>
        <dbReference type="EC" id="4.2.1.10"/>
    </reaction>
</comment>
<sequence length="137" mass="15166">MRILVVNGPNLSMLGTRQPEIYGSMSLAEIIAEMREHAAGRGHELADFQSNHEGSAIDRLEQRDFDALIINPGAWTHYSYALRDALAALSCPIIEVHISDVEAREDFRKINVIRDVTSAHIVGRGWPGYLEAIDALG</sequence>
<dbReference type="HAMAP" id="MF_00169">
    <property type="entry name" value="AroQ"/>
    <property type="match status" value="1"/>
</dbReference>
<reference evidence="13" key="1">
    <citation type="submission" date="2016-10" db="EMBL/GenBank/DDBJ databases">
        <authorList>
            <person name="Varghese N."/>
            <person name="Submissions S."/>
        </authorList>
    </citation>
    <scope>NUCLEOTIDE SEQUENCE [LARGE SCALE GENOMIC DNA]</scope>
    <source>
        <strain evidence="13">KPR-1</strain>
    </source>
</reference>
<evidence type="ECO:0000313" key="12">
    <source>
        <dbReference type="EMBL" id="SEA30526.1"/>
    </source>
</evidence>
<evidence type="ECO:0000256" key="6">
    <source>
        <dbReference type="ARBA" id="ARBA00023141"/>
    </source>
</evidence>
<keyword evidence="7 8" id="KW-0456">Lyase</keyword>
<evidence type="ECO:0000256" key="9">
    <source>
        <dbReference type="PIRSR" id="PIRSR001399-1"/>
    </source>
</evidence>
<feature type="active site" description="Proton donor" evidence="8 9">
    <location>
        <position position="97"/>
    </location>
</feature>
<dbReference type="GO" id="GO:0008652">
    <property type="term" value="P:amino acid biosynthetic process"/>
    <property type="evidence" value="ECO:0007669"/>
    <property type="project" value="UniProtKB-KW"/>
</dbReference>
<dbReference type="InterPro" id="IPR036441">
    <property type="entry name" value="DHquinase_II_sf"/>
</dbReference>
<evidence type="ECO:0000256" key="2">
    <source>
        <dbReference type="ARBA" id="ARBA00004902"/>
    </source>
</evidence>
<dbReference type="Pfam" id="PF01220">
    <property type="entry name" value="DHquinase_II"/>
    <property type="match status" value="1"/>
</dbReference>
<dbReference type="PANTHER" id="PTHR21272">
    <property type="entry name" value="CATABOLIC 3-DEHYDROQUINASE"/>
    <property type="match status" value="1"/>
</dbReference>
<organism evidence="12 13">
    <name type="scientific">Bowdeniella nasicola</name>
    <dbReference type="NCBI Taxonomy" id="208480"/>
    <lineage>
        <taxon>Bacteria</taxon>
        <taxon>Bacillati</taxon>
        <taxon>Actinomycetota</taxon>
        <taxon>Actinomycetes</taxon>
        <taxon>Actinomycetales</taxon>
        <taxon>Actinomycetaceae</taxon>
        <taxon>Bowdeniella</taxon>
    </lineage>
</organism>
<keyword evidence="8" id="KW-0028">Amino-acid biosynthesis</keyword>
<evidence type="ECO:0000256" key="4">
    <source>
        <dbReference type="ARBA" id="ARBA00011193"/>
    </source>
</evidence>
<dbReference type="GO" id="GO:0019631">
    <property type="term" value="P:quinate catabolic process"/>
    <property type="evidence" value="ECO:0007669"/>
    <property type="project" value="TreeGrafter"/>
</dbReference>
<keyword evidence="6 8" id="KW-0057">Aromatic amino acid biosynthesis</keyword>
<dbReference type="EC" id="4.2.1.10" evidence="5 8"/>
<feature type="site" description="Transition state stabilizer" evidence="8 11">
    <location>
        <position position="17"/>
    </location>
</feature>
<evidence type="ECO:0000256" key="11">
    <source>
        <dbReference type="PIRSR" id="PIRSR001399-3"/>
    </source>
</evidence>
<dbReference type="GO" id="GO:0009073">
    <property type="term" value="P:aromatic amino acid family biosynthetic process"/>
    <property type="evidence" value="ECO:0007669"/>
    <property type="project" value="UniProtKB-KW"/>
</dbReference>
<evidence type="ECO:0000256" key="5">
    <source>
        <dbReference type="ARBA" id="ARBA00012060"/>
    </source>
</evidence>
<dbReference type="RefSeq" id="WP_092563913.1">
    <property type="nucleotide sequence ID" value="NZ_FNQV01000007.1"/>
</dbReference>
<evidence type="ECO:0000256" key="1">
    <source>
        <dbReference type="ARBA" id="ARBA00001864"/>
    </source>
</evidence>
<dbReference type="GO" id="GO:0009423">
    <property type="term" value="P:chorismate biosynthetic process"/>
    <property type="evidence" value="ECO:0007669"/>
    <property type="project" value="UniProtKB-UniRule"/>
</dbReference>
<dbReference type="CDD" id="cd00466">
    <property type="entry name" value="DHQase_II"/>
    <property type="match status" value="1"/>
</dbReference>
<evidence type="ECO:0000256" key="8">
    <source>
        <dbReference type="HAMAP-Rule" id="MF_00169"/>
    </source>
</evidence>
<name>A0A1H4A3H7_9ACTO</name>
<comment type="similarity">
    <text evidence="3 8">Belongs to the type-II 3-dehydroquinase family.</text>
</comment>
<gene>
    <name evidence="8" type="primary">aroQ</name>
    <name evidence="12" type="ORF">SAMN02910418_01316</name>
</gene>
<feature type="active site" description="Proton acceptor" evidence="8 9">
    <location>
        <position position="22"/>
    </location>
</feature>
<feature type="binding site" evidence="8 10">
    <location>
        <position position="77"/>
    </location>
    <ligand>
        <name>substrate</name>
    </ligand>
</feature>
<dbReference type="GO" id="GO:0003855">
    <property type="term" value="F:3-dehydroquinate dehydratase activity"/>
    <property type="evidence" value="ECO:0007669"/>
    <property type="project" value="UniProtKB-UniRule"/>
</dbReference>
<dbReference type="UniPathway" id="UPA00053">
    <property type="reaction ID" value="UER00086"/>
</dbReference>
<comment type="subunit">
    <text evidence="4 8">Homododecamer.</text>
</comment>
<evidence type="ECO:0000313" key="13">
    <source>
        <dbReference type="Proteomes" id="UP000199288"/>
    </source>
</evidence>
<dbReference type="OrthoDB" id="9790793at2"/>
<feature type="binding site" evidence="8 10">
    <location>
        <position position="108"/>
    </location>
    <ligand>
        <name>substrate</name>
    </ligand>
</feature>
<dbReference type="Proteomes" id="UP000199288">
    <property type="component" value="Unassembled WGS sequence"/>
</dbReference>
<evidence type="ECO:0000256" key="10">
    <source>
        <dbReference type="PIRSR" id="PIRSR001399-2"/>
    </source>
</evidence>
<evidence type="ECO:0000256" key="3">
    <source>
        <dbReference type="ARBA" id="ARBA00011037"/>
    </source>
</evidence>
<feature type="binding site" evidence="8 10">
    <location>
        <begin position="98"/>
        <end position="99"/>
    </location>
    <ligand>
        <name>substrate</name>
    </ligand>
</feature>
<dbReference type="PROSITE" id="PS01029">
    <property type="entry name" value="DEHYDROQUINASE_II"/>
    <property type="match status" value="1"/>
</dbReference>
<dbReference type="AlphaFoldDB" id="A0A1H4A3H7"/>
<dbReference type="NCBIfam" id="NF003807">
    <property type="entry name" value="PRK05395.1-4"/>
    <property type="match status" value="1"/>
</dbReference>